<feature type="transmembrane region" description="Helical" evidence="7">
    <location>
        <begin position="6"/>
        <end position="32"/>
    </location>
</feature>
<sequence length="337" mass="38570">MQQLILVVLWVVVYGYMIAASIDFGTGFYLFYGQTVKRLDRLYAPLQCWLSPISELMNIGFVLIFTAIIGLSPEMILNFQTPLVFCGVLAIFLTVIKGTFFALTELLPKEDKVRGVFLAGNGITGILIPAVLSIALVISEGGFSDVGTSALFPFVIRLFSNFYFWSVMLVAFTSIFYISAMYMVLFASKIEDHELVAHFRNKALFLSMPMVFTSGLVFLGLEMQNPEHFLRTLDHSWTFMLSLISLLIAVTLVFLKKYQWIFILVMLQYFFALFGYTVSHFPYLIYPDIMIDHRLAAWAQSPWFFLIELLVAISALMSILAWREKRVFRDLTIQKDK</sequence>
<evidence type="ECO:0000256" key="7">
    <source>
        <dbReference type="SAM" id="Phobius"/>
    </source>
</evidence>
<keyword evidence="9" id="KW-1185">Reference proteome</keyword>
<evidence type="ECO:0000256" key="4">
    <source>
        <dbReference type="ARBA" id="ARBA00022692"/>
    </source>
</evidence>
<feature type="transmembrane region" description="Helical" evidence="7">
    <location>
        <begin position="303"/>
        <end position="322"/>
    </location>
</feature>
<keyword evidence="5 7" id="KW-1133">Transmembrane helix</keyword>
<feature type="transmembrane region" description="Helical" evidence="7">
    <location>
        <begin position="162"/>
        <end position="182"/>
    </location>
</feature>
<comment type="similarity">
    <text evidence="2">Belongs to the cytochrome ubiquinol oxidase subunit 2 family.</text>
</comment>
<feature type="transmembrane region" description="Helical" evidence="7">
    <location>
        <begin position="236"/>
        <end position="255"/>
    </location>
</feature>
<organism evidence="8 9">
    <name type="scientific">Sporolactobacillus shoreicorticis</name>
    <dbReference type="NCBI Taxonomy" id="1923877"/>
    <lineage>
        <taxon>Bacteria</taxon>
        <taxon>Bacillati</taxon>
        <taxon>Bacillota</taxon>
        <taxon>Bacilli</taxon>
        <taxon>Bacillales</taxon>
        <taxon>Sporolactobacillaceae</taxon>
        <taxon>Sporolactobacillus</taxon>
    </lineage>
</organism>
<evidence type="ECO:0000313" key="9">
    <source>
        <dbReference type="Proteomes" id="UP001597399"/>
    </source>
</evidence>
<gene>
    <name evidence="8" type="ORF">ACFSUE_14295</name>
</gene>
<evidence type="ECO:0000256" key="6">
    <source>
        <dbReference type="ARBA" id="ARBA00023136"/>
    </source>
</evidence>
<feature type="transmembrane region" description="Helical" evidence="7">
    <location>
        <begin position="79"/>
        <end position="103"/>
    </location>
</feature>
<evidence type="ECO:0000256" key="2">
    <source>
        <dbReference type="ARBA" id="ARBA00007543"/>
    </source>
</evidence>
<keyword evidence="6 7" id="KW-0472">Membrane</keyword>
<evidence type="ECO:0000313" key="8">
    <source>
        <dbReference type="EMBL" id="MFD2694784.1"/>
    </source>
</evidence>
<name>A0ABW5S6T3_9BACL</name>
<dbReference type="RefSeq" id="WP_253062018.1">
    <property type="nucleotide sequence ID" value="NZ_JAMXWM010000011.1"/>
</dbReference>
<comment type="caution">
    <text evidence="8">The sequence shown here is derived from an EMBL/GenBank/DDBJ whole genome shotgun (WGS) entry which is preliminary data.</text>
</comment>
<feature type="transmembrane region" description="Helical" evidence="7">
    <location>
        <begin position="203"/>
        <end position="221"/>
    </location>
</feature>
<protein>
    <submittedName>
        <fullName evidence="8">Cytochrome d ubiquinol oxidase subunit II</fullName>
        <ecNumber evidence="8">1.10.3.-</ecNumber>
    </submittedName>
</protein>
<dbReference type="Proteomes" id="UP001597399">
    <property type="component" value="Unassembled WGS sequence"/>
</dbReference>
<comment type="subcellular location">
    <subcellularLocation>
        <location evidence="1">Cell membrane</location>
        <topology evidence="1">Multi-pass membrane protein</topology>
    </subcellularLocation>
</comment>
<proteinExistence type="inferred from homology"/>
<evidence type="ECO:0000256" key="1">
    <source>
        <dbReference type="ARBA" id="ARBA00004651"/>
    </source>
</evidence>
<dbReference type="GO" id="GO:0016491">
    <property type="term" value="F:oxidoreductase activity"/>
    <property type="evidence" value="ECO:0007669"/>
    <property type="project" value="UniProtKB-KW"/>
</dbReference>
<evidence type="ECO:0000256" key="3">
    <source>
        <dbReference type="ARBA" id="ARBA00022475"/>
    </source>
</evidence>
<keyword evidence="3" id="KW-1003">Cell membrane</keyword>
<dbReference type="EMBL" id="JBHUMQ010000031">
    <property type="protein sequence ID" value="MFD2694784.1"/>
    <property type="molecule type" value="Genomic_DNA"/>
</dbReference>
<keyword evidence="8" id="KW-0560">Oxidoreductase</keyword>
<dbReference type="InterPro" id="IPR003317">
    <property type="entry name" value="Cyt-d_oxidase_su2"/>
</dbReference>
<dbReference type="Pfam" id="PF02322">
    <property type="entry name" value="Cyt_bd_oxida_II"/>
    <property type="match status" value="1"/>
</dbReference>
<feature type="transmembrane region" description="Helical" evidence="7">
    <location>
        <begin position="53"/>
        <end position="73"/>
    </location>
</feature>
<dbReference type="EC" id="1.10.3.-" evidence="8"/>
<feature type="transmembrane region" description="Helical" evidence="7">
    <location>
        <begin position="115"/>
        <end position="138"/>
    </location>
</feature>
<keyword evidence="4 7" id="KW-0812">Transmembrane</keyword>
<evidence type="ECO:0000256" key="5">
    <source>
        <dbReference type="ARBA" id="ARBA00022989"/>
    </source>
</evidence>
<feature type="transmembrane region" description="Helical" evidence="7">
    <location>
        <begin position="262"/>
        <end position="283"/>
    </location>
</feature>
<accession>A0ABW5S6T3</accession>
<reference evidence="9" key="1">
    <citation type="journal article" date="2019" name="Int. J. Syst. Evol. Microbiol.">
        <title>The Global Catalogue of Microorganisms (GCM) 10K type strain sequencing project: providing services to taxonomists for standard genome sequencing and annotation.</title>
        <authorList>
            <consortium name="The Broad Institute Genomics Platform"/>
            <consortium name="The Broad Institute Genome Sequencing Center for Infectious Disease"/>
            <person name="Wu L."/>
            <person name="Ma J."/>
        </authorList>
    </citation>
    <scope>NUCLEOTIDE SEQUENCE [LARGE SCALE GENOMIC DNA]</scope>
    <source>
        <strain evidence="9">TISTR 2466</strain>
    </source>
</reference>